<dbReference type="PRINTS" id="PR01727">
    <property type="entry name" value="DNABINDINGHU"/>
</dbReference>
<reference evidence="6 7" key="1">
    <citation type="submission" date="2014-07" db="EMBL/GenBank/DDBJ databases">
        <title>Comparative analysis of Nitrosococcus oceani genome inventories of strains from Pacific and Atlantic gyres.</title>
        <authorList>
            <person name="Lim C.K."/>
            <person name="Wang L."/>
            <person name="Sayavedra-Soto L.A."/>
            <person name="Klotz M.G."/>
        </authorList>
    </citation>
    <scope>NUCLEOTIDE SEQUENCE [LARGE SCALE GENOMIC DNA]</scope>
    <source>
        <strain evidence="6 7">C-27</strain>
    </source>
</reference>
<dbReference type="Pfam" id="PF00216">
    <property type="entry name" value="Bac_DNA_binding"/>
    <property type="match status" value="1"/>
</dbReference>
<keyword evidence="3" id="KW-0226">DNA condensation</keyword>
<dbReference type="EMBL" id="JPGN01000075">
    <property type="protein sequence ID" value="KFI18728.1"/>
    <property type="molecule type" value="Genomic_DNA"/>
</dbReference>
<dbReference type="GO" id="GO:0030527">
    <property type="term" value="F:structural constituent of chromatin"/>
    <property type="evidence" value="ECO:0007669"/>
    <property type="project" value="InterPro"/>
</dbReference>
<dbReference type="InterPro" id="IPR000119">
    <property type="entry name" value="Hist_DNA-bd"/>
</dbReference>
<comment type="function">
    <text evidence="1">Histone-like DNA-binding protein which is capable of wrapping DNA to stabilize it, and thus to prevent its denaturation under extreme environmental conditions.</text>
</comment>
<dbReference type="PANTHER" id="PTHR33175">
    <property type="entry name" value="DNA-BINDING PROTEIN HU"/>
    <property type="match status" value="1"/>
</dbReference>
<dbReference type="GO" id="GO:0003677">
    <property type="term" value="F:DNA binding"/>
    <property type="evidence" value="ECO:0007669"/>
    <property type="project" value="UniProtKB-KW"/>
</dbReference>
<dbReference type="HOGENOM" id="CLU_2058897_0_0_6"/>
<dbReference type="InterPro" id="IPR010992">
    <property type="entry name" value="IHF-like_DNA-bd_dom_sf"/>
</dbReference>
<keyword evidence="6" id="KW-0436">Ligase</keyword>
<comment type="similarity">
    <text evidence="2 5">Belongs to the bacterial histone-like protein family.</text>
</comment>
<dbReference type="Gene3D" id="4.10.520.10">
    <property type="entry name" value="IHF-like DNA-binding proteins"/>
    <property type="match status" value="1"/>
</dbReference>
<dbReference type="PANTHER" id="PTHR33175:SF3">
    <property type="entry name" value="DNA-BINDING PROTEIN HU-BETA"/>
    <property type="match status" value="1"/>
</dbReference>
<keyword evidence="6" id="KW-0030">Aminoacyl-tRNA synthetase</keyword>
<evidence type="ECO:0000256" key="4">
    <source>
        <dbReference type="ARBA" id="ARBA00023125"/>
    </source>
</evidence>
<evidence type="ECO:0000256" key="1">
    <source>
        <dbReference type="ARBA" id="ARBA00003819"/>
    </source>
</evidence>
<evidence type="ECO:0000313" key="6">
    <source>
        <dbReference type="EMBL" id="KFI18728.1"/>
    </source>
</evidence>
<dbReference type="AlphaFoldDB" id="A0A0E2YZF2"/>
<keyword evidence="4" id="KW-0238">DNA-binding</keyword>
<accession>A0A0E2YZF2</accession>
<evidence type="ECO:0000313" key="7">
    <source>
        <dbReference type="Proteomes" id="UP000028839"/>
    </source>
</evidence>
<sequence>MIPLGRLGDEMKKVILSLILMMVSLSVYGVGDKELAGRIAKQTGMAPDQIEEVLVAFKKQIIADLASGQEVRLSHFGKFYAKHMNAREARNPRTGEAIQVPPRSYLRFKAFDTGNSRLN</sequence>
<evidence type="ECO:0000256" key="2">
    <source>
        <dbReference type="ARBA" id="ARBA00010529"/>
    </source>
</evidence>
<dbReference type="Proteomes" id="UP000028839">
    <property type="component" value="Unassembled WGS sequence"/>
</dbReference>
<organism evidence="6 7">
    <name type="scientific">Nitrosococcus oceani C-27</name>
    <dbReference type="NCBI Taxonomy" id="314279"/>
    <lineage>
        <taxon>Bacteria</taxon>
        <taxon>Pseudomonadati</taxon>
        <taxon>Pseudomonadota</taxon>
        <taxon>Gammaproteobacteria</taxon>
        <taxon>Chromatiales</taxon>
        <taxon>Chromatiaceae</taxon>
        <taxon>Nitrosococcus</taxon>
    </lineage>
</organism>
<gene>
    <name evidence="6" type="ORF">IB75_13165</name>
</gene>
<evidence type="ECO:0000256" key="5">
    <source>
        <dbReference type="RuleBase" id="RU003939"/>
    </source>
</evidence>
<dbReference type="GO" id="GO:0030261">
    <property type="term" value="P:chromosome condensation"/>
    <property type="evidence" value="ECO:0007669"/>
    <property type="project" value="UniProtKB-KW"/>
</dbReference>
<dbReference type="GO" id="GO:0004812">
    <property type="term" value="F:aminoacyl-tRNA ligase activity"/>
    <property type="evidence" value="ECO:0007669"/>
    <property type="project" value="UniProtKB-KW"/>
</dbReference>
<evidence type="ECO:0000256" key="3">
    <source>
        <dbReference type="ARBA" id="ARBA00023067"/>
    </source>
</evidence>
<dbReference type="SMART" id="SM00411">
    <property type="entry name" value="BHL"/>
    <property type="match status" value="1"/>
</dbReference>
<protein>
    <submittedName>
        <fullName evidence="6">Histidyl-tRNA synthetase</fullName>
    </submittedName>
</protein>
<name>A0A0E2YZF2_9GAMM</name>
<comment type="caution">
    <text evidence="6">The sequence shown here is derived from an EMBL/GenBank/DDBJ whole genome shotgun (WGS) entry which is preliminary data.</text>
</comment>
<dbReference type="SUPFAM" id="SSF47729">
    <property type="entry name" value="IHF-like DNA-binding proteins"/>
    <property type="match status" value="1"/>
</dbReference>
<proteinExistence type="inferred from homology"/>